<name>A0A4D8REK7_AZOBR</name>
<accession>A0A4D8REK7</accession>
<sequence length="67" mass="7099">MCSNKLLFAERTNFRCAEGSAQALSGHAGPKADCNPLWIATAVPAAHAAEARRQVRRCESKANGSSL</sequence>
<protein>
    <submittedName>
        <fullName evidence="1">Uncharacterized protein</fullName>
    </submittedName>
</protein>
<organism evidence="1 2">
    <name type="scientific">Azospirillum brasilense</name>
    <dbReference type="NCBI Taxonomy" id="192"/>
    <lineage>
        <taxon>Bacteria</taxon>
        <taxon>Pseudomonadati</taxon>
        <taxon>Pseudomonadota</taxon>
        <taxon>Alphaproteobacteria</taxon>
        <taxon>Rhodospirillales</taxon>
        <taxon>Azospirillaceae</taxon>
        <taxon>Azospirillum</taxon>
    </lineage>
</organism>
<dbReference type="AlphaFoldDB" id="A0A4D8REK7"/>
<dbReference type="EMBL" id="CP032349">
    <property type="protein sequence ID" value="QCO19700.1"/>
    <property type="molecule type" value="Genomic_DNA"/>
</dbReference>
<gene>
    <name evidence="1" type="ORF">D3869_31270</name>
</gene>
<reference evidence="1 2" key="1">
    <citation type="submission" date="2018-09" db="EMBL/GenBank/DDBJ databases">
        <title>Whole genome based analysis of evolution and adaptive divergence in Indian and Brazilian strains of Azospirillum brasilense.</title>
        <authorList>
            <person name="Singh C."/>
            <person name="Tripathi A.K."/>
        </authorList>
    </citation>
    <scope>NUCLEOTIDE SEQUENCE [LARGE SCALE GENOMIC DNA]</scope>
    <source>
        <strain evidence="1 2">MTCC4039</strain>
        <plasmid evidence="1 2">p3</plasmid>
    </source>
</reference>
<proteinExistence type="predicted"/>
<keyword evidence="1" id="KW-0614">Plasmid</keyword>
<geneLocation type="plasmid" evidence="1">
    <name>p3</name>
</geneLocation>
<evidence type="ECO:0000313" key="2">
    <source>
        <dbReference type="Proteomes" id="UP000298693"/>
    </source>
</evidence>
<evidence type="ECO:0000313" key="1">
    <source>
        <dbReference type="EMBL" id="QCO19700.1"/>
    </source>
</evidence>
<dbReference type="Proteomes" id="UP000298693">
    <property type="component" value="Plasmid p3"/>
</dbReference>